<keyword evidence="2" id="KW-1185">Reference proteome</keyword>
<reference evidence="1" key="1">
    <citation type="submission" date="2020-11" db="EMBL/GenBank/DDBJ databases">
        <authorList>
            <person name="Whitehead M."/>
        </authorList>
    </citation>
    <scope>NUCLEOTIDE SEQUENCE</scope>
    <source>
        <strain evidence="1">EGII</strain>
    </source>
</reference>
<sequence length="135" mass="14470">MSSNIRNSNKSKFIINTSVEYFAASSSVGQAADEHLSAIHEFLENDELTVIAAVHNKSDGSIKFHHRIPGDEVCLLFYKIPQVGGKGATANISSAGDSEAYDQPLGILTLEGGLVKSIYNSVSRVFSPQAEARVS</sequence>
<gene>
    <name evidence="1" type="ORF">CCAP1982_LOCUS7626</name>
</gene>
<comment type="caution">
    <text evidence="1">The sequence shown here is derived from an EMBL/GenBank/DDBJ whole genome shotgun (WGS) entry which is preliminary data.</text>
</comment>
<dbReference type="AlphaFoldDB" id="A0A811UJZ9"/>
<organism evidence="1 2">
    <name type="scientific">Ceratitis capitata</name>
    <name type="common">Mediterranean fruit fly</name>
    <name type="synonym">Tephritis capitata</name>
    <dbReference type="NCBI Taxonomy" id="7213"/>
    <lineage>
        <taxon>Eukaryota</taxon>
        <taxon>Metazoa</taxon>
        <taxon>Ecdysozoa</taxon>
        <taxon>Arthropoda</taxon>
        <taxon>Hexapoda</taxon>
        <taxon>Insecta</taxon>
        <taxon>Pterygota</taxon>
        <taxon>Neoptera</taxon>
        <taxon>Endopterygota</taxon>
        <taxon>Diptera</taxon>
        <taxon>Brachycera</taxon>
        <taxon>Muscomorpha</taxon>
        <taxon>Tephritoidea</taxon>
        <taxon>Tephritidae</taxon>
        <taxon>Ceratitis</taxon>
        <taxon>Ceratitis</taxon>
    </lineage>
</organism>
<dbReference type="EMBL" id="CAJHJT010000012">
    <property type="protein sequence ID" value="CAD6999080.1"/>
    <property type="molecule type" value="Genomic_DNA"/>
</dbReference>
<accession>A0A811UJZ9</accession>
<evidence type="ECO:0000313" key="2">
    <source>
        <dbReference type="Proteomes" id="UP000606786"/>
    </source>
</evidence>
<proteinExistence type="predicted"/>
<dbReference type="Proteomes" id="UP000606786">
    <property type="component" value="Unassembled WGS sequence"/>
</dbReference>
<dbReference type="OrthoDB" id="447173at2759"/>
<protein>
    <submittedName>
        <fullName evidence="1">(Mediterranean fruit fly) hypothetical protein</fullName>
    </submittedName>
</protein>
<evidence type="ECO:0000313" key="1">
    <source>
        <dbReference type="EMBL" id="CAD6999080.1"/>
    </source>
</evidence>
<name>A0A811UJZ9_CERCA</name>